<dbReference type="OrthoDB" id="9780392at2"/>
<dbReference type="PROSITE" id="PS01064">
    <property type="entry name" value="PYRIDOX_OXIDASE"/>
    <property type="match status" value="1"/>
</dbReference>
<dbReference type="NCBIfam" id="TIGR00558">
    <property type="entry name" value="pdxH"/>
    <property type="match status" value="1"/>
</dbReference>
<evidence type="ECO:0000256" key="2">
    <source>
        <dbReference type="ARBA" id="ARBA00011738"/>
    </source>
</evidence>
<reference evidence="12 13" key="1">
    <citation type="submission" date="2019-03" db="EMBL/GenBank/DDBJ databases">
        <title>Comparative insights into the high quality Complete genome sequence of highly metal resistant Cupriavidus metallidurans strain BS1 isolated from a gold-copper mine.</title>
        <authorList>
            <person name="Mazhar H.S."/>
            <person name="Rensing C."/>
        </authorList>
    </citation>
    <scope>NUCLEOTIDE SEQUENCE [LARGE SCALE GENOMIC DNA]</scope>
    <source>
        <strain evidence="12 13">BS1</strain>
    </source>
</reference>
<comment type="catalytic activity">
    <reaction evidence="7">
        <text>pyridoxine 5'-phosphate + O2 = pyridoxal 5'-phosphate + H2O2</text>
        <dbReference type="Rhea" id="RHEA:15149"/>
        <dbReference type="ChEBI" id="CHEBI:15379"/>
        <dbReference type="ChEBI" id="CHEBI:16240"/>
        <dbReference type="ChEBI" id="CHEBI:58589"/>
        <dbReference type="ChEBI" id="CHEBI:597326"/>
        <dbReference type="EC" id="1.4.3.5"/>
    </reaction>
</comment>
<feature type="binding site" evidence="7 9">
    <location>
        <position position="83"/>
    </location>
    <ligand>
        <name>FMN</name>
        <dbReference type="ChEBI" id="CHEBI:58210"/>
    </ligand>
</feature>
<feature type="binding site" evidence="7 9">
    <location>
        <position position="184"/>
    </location>
    <ligand>
        <name>FMN</name>
        <dbReference type="ChEBI" id="CHEBI:58210"/>
    </ligand>
</feature>
<feature type="binding site" evidence="7 9">
    <location>
        <begin position="76"/>
        <end position="77"/>
    </location>
    <ligand>
        <name>FMN</name>
        <dbReference type="ChEBI" id="CHEBI:58210"/>
    </ligand>
</feature>
<gene>
    <name evidence="7 12" type="primary">pdxH</name>
    <name evidence="12" type="ORF">DDF84_013875</name>
</gene>
<evidence type="ECO:0000256" key="5">
    <source>
        <dbReference type="ARBA" id="ARBA00023002"/>
    </source>
</evidence>
<keyword evidence="5 7" id="KW-0560">Oxidoreductase</keyword>
<evidence type="ECO:0000259" key="11">
    <source>
        <dbReference type="Pfam" id="PF10590"/>
    </source>
</evidence>
<dbReference type="InterPro" id="IPR000659">
    <property type="entry name" value="Pyridox_Oxase"/>
</dbReference>
<evidence type="ECO:0000313" key="12">
    <source>
        <dbReference type="EMBL" id="QBP10763.1"/>
    </source>
</evidence>
<evidence type="ECO:0000256" key="6">
    <source>
        <dbReference type="ARBA" id="ARBA00023096"/>
    </source>
</evidence>
<sequence length="212" mass="24163">MTQLADLRRNYMLSALSETDVAPDPIRQFQSWFDEAMQAKLPEPNAMTLATVGADGQPSARIVLLKGMDADGFTFFTNYESRKGVDLLANPRAALLFHWVQLERQIRVEGIVEKVEDAESDAYYASRPLGSRLGAWASEQSREVAGRDVIEAREADFRSKFGENPPRPPHWGGYRLKPTWIEFWQGRPSRLHDRIAYRQNADGNWQIVRLSP</sequence>
<dbReference type="InterPro" id="IPR019576">
    <property type="entry name" value="Pyridoxamine_oxidase_dimer_C"/>
</dbReference>
<dbReference type="PANTHER" id="PTHR10851">
    <property type="entry name" value="PYRIDOXINE-5-PHOSPHATE OXIDASE"/>
    <property type="match status" value="1"/>
</dbReference>
<name>A0A132HN18_9BURK</name>
<evidence type="ECO:0000313" key="13">
    <source>
        <dbReference type="Proteomes" id="UP000253772"/>
    </source>
</evidence>
<dbReference type="FunFam" id="2.30.110.10:FF:000020">
    <property type="entry name" value="PNPO isoform 11"/>
    <property type="match status" value="1"/>
</dbReference>
<dbReference type="PANTHER" id="PTHR10851:SF0">
    <property type="entry name" value="PYRIDOXINE-5'-PHOSPHATE OXIDASE"/>
    <property type="match status" value="1"/>
</dbReference>
<comment type="subunit">
    <text evidence="2 7">Homodimer.</text>
</comment>
<dbReference type="Proteomes" id="UP000253772">
    <property type="component" value="Chromosome c1"/>
</dbReference>
<dbReference type="InterPro" id="IPR019740">
    <property type="entry name" value="Pyridox_Oxase_CS"/>
</dbReference>
<feature type="binding site" evidence="7 9">
    <location>
        <position position="82"/>
    </location>
    <ligand>
        <name>FMN</name>
        <dbReference type="ChEBI" id="CHEBI:58210"/>
    </ligand>
</feature>
<dbReference type="EC" id="1.4.3.5" evidence="7"/>
<evidence type="ECO:0000256" key="4">
    <source>
        <dbReference type="ARBA" id="ARBA00022643"/>
    </source>
</evidence>
<dbReference type="HAMAP" id="MF_01629">
    <property type="entry name" value="PdxH"/>
    <property type="match status" value="1"/>
</dbReference>
<dbReference type="SUPFAM" id="SSF50475">
    <property type="entry name" value="FMN-binding split barrel"/>
    <property type="match status" value="1"/>
</dbReference>
<evidence type="ECO:0000256" key="9">
    <source>
        <dbReference type="PIRSR" id="PIRSR000190-2"/>
    </source>
</evidence>
<evidence type="ECO:0000256" key="8">
    <source>
        <dbReference type="PIRSR" id="PIRSR000190-1"/>
    </source>
</evidence>
<comment type="catalytic activity">
    <reaction evidence="7">
        <text>pyridoxamine 5'-phosphate + O2 + H2O = pyridoxal 5'-phosphate + H2O2 + NH4(+)</text>
        <dbReference type="Rhea" id="RHEA:15817"/>
        <dbReference type="ChEBI" id="CHEBI:15377"/>
        <dbReference type="ChEBI" id="CHEBI:15379"/>
        <dbReference type="ChEBI" id="CHEBI:16240"/>
        <dbReference type="ChEBI" id="CHEBI:28938"/>
        <dbReference type="ChEBI" id="CHEBI:58451"/>
        <dbReference type="ChEBI" id="CHEBI:597326"/>
        <dbReference type="EC" id="1.4.3.5"/>
    </reaction>
</comment>
<dbReference type="AlphaFoldDB" id="A0A132HN18"/>
<dbReference type="Pfam" id="PF10590">
    <property type="entry name" value="PNP_phzG_C"/>
    <property type="match status" value="1"/>
</dbReference>
<dbReference type="Gene3D" id="2.30.110.10">
    <property type="entry name" value="Electron Transport, Fmn-binding Protein, Chain A"/>
    <property type="match status" value="1"/>
</dbReference>
<feature type="binding site" evidence="7 8">
    <location>
        <begin position="190"/>
        <end position="192"/>
    </location>
    <ligand>
        <name>substrate</name>
    </ligand>
</feature>
<proteinExistence type="inferred from homology"/>
<feature type="binding site" evidence="7 8">
    <location>
        <position position="123"/>
    </location>
    <ligand>
        <name>substrate</name>
    </ligand>
</feature>
<dbReference type="EMBL" id="CP037900">
    <property type="protein sequence ID" value="QBP10763.1"/>
    <property type="molecule type" value="Genomic_DNA"/>
</dbReference>
<feature type="domain" description="Pyridoxine 5'-phosphate oxidase dimerisation C-terminal" evidence="11">
    <location>
        <begin position="171"/>
        <end position="212"/>
    </location>
</feature>
<feature type="binding site" evidence="7 9">
    <location>
        <begin position="61"/>
        <end position="66"/>
    </location>
    <ligand>
        <name>FMN</name>
        <dbReference type="ChEBI" id="CHEBI:58210"/>
    </ligand>
</feature>
<comment type="function">
    <text evidence="7">Catalyzes the oxidation of either pyridoxine 5'-phosphate (PNP) or pyridoxamine 5'-phosphate (PMP) into pyridoxal 5'-phosphate (PLP).</text>
</comment>
<dbReference type="Pfam" id="PF01243">
    <property type="entry name" value="PNPOx_N"/>
    <property type="match status" value="1"/>
</dbReference>
<keyword evidence="6 7" id="KW-0664">Pyridoxine biosynthesis</keyword>
<keyword evidence="4 7" id="KW-0288">FMN</keyword>
<evidence type="ECO:0000256" key="3">
    <source>
        <dbReference type="ARBA" id="ARBA00022630"/>
    </source>
</evidence>
<comment type="cofactor">
    <cofactor evidence="7 9">
        <name>FMN</name>
        <dbReference type="ChEBI" id="CHEBI:58210"/>
    </cofactor>
    <text evidence="7 9">Binds 1 FMN per subunit.</text>
</comment>
<evidence type="ECO:0000256" key="1">
    <source>
        <dbReference type="ARBA" id="ARBA00007301"/>
    </source>
</evidence>
<dbReference type="GO" id="GO:0008615">
    <property type="term" value="P:pyridoxine biosynthetic process"/>
    <property type="evidence" value="ECO:0007669"/>
    <property type="project" value="UniProtKB-UniRule"/>
</dbReference>
<keyword evidence="3 7" id="KW-0285">Flavoprotein</keyword>
<dbReference type="NCBIfam" id="NF004231">
    <property type="entry name" value="PRK05679.1"/>
    <property type="match status" value="1"/>
</dbReference>
<protein>
    <recommendedName>
        <fullName evidence="7">Pyridoxine/pyridoxamine 5'-phosphate oxidase</fullName>
        <ecNumber evidence="7">1.4.3.5</ecNumber>
    </recommendedName>
    <alternativeName>
        <fullName evidence="7">PNP/PMP oxidase</fullName>
        <shortName evidence="7">PNPOx</shortName>
    </alternativeName>
    <alternativeName>
        <fullName evidence="7">Pyridoxal 5'-phosphate synthase</fullName>
    </alternativeName>
</protein>
<feature type="domain" description="Pyridoxamine 5'-phosphate oxidase N-terminal" evidence="10">
    <location>
        <begin position="33"/>
        <end position="153"/>
    </location>
</feature>
<comment type="similarity">
    <text evidence="1 7">Belongs to the pyridoxamine 5'-phosphate oxidase family.</text>
</comment>
<dbReference type="GO" id="GO:0010181">
    <property type="term" value="F:FMN binding"/>
    <property type="evidence" value="ECO:0007669"/>
    <property type="project" value="UniProtKB-UniRule"/>
</dbReference>
<feature type="binding site" evidence="7 9">
    <location>
        <begin position="140"/>
        <end position="141"/>
    </location>
    <ligand>
        <name>FMN</name>
        <dbReference type="ChEBI" id="CHEBI:58210"/>
    </ligand>
</feature>
<dbReference type="RefSeq" id="WP_017510698.1">
    <property type="nucleotide sequence ID" value="NZ_CP026544.1"/>
</dbReference>
<dbReference type="InterPro" id="IPR012349">
    <property type="entry name" value="Split_barrel_FMN-bd"/>
</dbReference>
<comment type="pathway">
    <text evidence="7">Cofactor metabolism; pyridoxal 5'-phosphate salvage; pyridoxal 5'-phosphate from pyridoxine 5'-phosphate: step 1/1.</text>
</comment>
<organism evidence="12 13">
    <name type="scientific">Cupriavidus metallidurans</name>
    <dbReference type="NCBI Taxonomy" id="119219"/>
    <lineage>
        <taxon>Bacteria</taxon>
        <taxon>Pseudomonadati</taxon>
        <taxon>Pseudomonadota</taxon>
        <taxon>Betaproteobacteria</taxon>
        <taxon>Burkholderiales</taxon>
        <taxon>Burkholderiaceae</taxon>
        <taxon>Cupriavidus</taxon>
    </lineage>
</organism>
<evidence type="ECO:0000256" key="7">
    <source>
        <dbReference type="HAMAP-Rule" id="MF_01629"/>
    </source>
</evidence>
<feature type="binding site" evidence="7 9">
    <location>
        <position position="194"/>
    </location>
    <ligand>
        <name>FMN</name>
        <dbReference type="ChEBI" id="CHEBI:58210"/>
    </ligand>
</feature>
<feature type="binding site" evidence="7 8">
    <location>
        <position position="127"/>
    </location>
    <ligand>
        <name>substrate</name>
    </ligand>
</feature>
<dbReference type="GO" id="GO:0004733">
    <property type="term" value="F:pyridoxamine phosphate oxidase activity"/>
    <property type="evidence" value="ECO:0007669"/>
    <property type="project" value="UniProtKB-UniRule"/>
</dbReference>
<evidence type="ECO:0000259" key="10">
    <source>
        <dbReference type="Pfam" id="PF01243"/>
    </source>
</evidence>
<dbReference type="InterPro" id="IPR011576">
    <property type="entry name" value="Pyridox_Oxase_N"/>
</dbReference>
<feature type="binding site" evidence="8">
    <location>
        <begin position="8"/>
        <end position="11"/>
    </location>
    <ligand>
        <name>substrate</name>
    </ligand>
</feature>
<comment type="pathway">
    <text evidence="7">Cofactor metabolism; pyridoxal 5'-phosphate salvage; pyridoxal 5'-phosphate from pyridoxamine 5'-phosphate: step 1/1.</text>
</comment>
<feature type="binding site" evidence="7 9">
    <location>
        <position position="105"/>
    </location>
    <ligand>
        <name>FMN</name>
        <dbReference type="ChEBI" id="CHEBI:58210"/>
    </ligand>
</feature>
<feature type="binding site" evidence="7 8">
    <location>
        <position position="131"/>
    </location>
    <ligand>
        <name>substrate</name>
    </ligand>
</feature>
<dbReference type="UniPathway" id="UPA01068">
    <property type="reaction ID" value="UER00304"/>
</dbReference>
<dbReference type="PIRSF" id="PIRSF000190">
    <property type="entry name" value="Pyd_amn-ph_oxd"/>
    <property type="match status" value="1"/>
</dbReference>
<feature type="binding site" evidence="7 8">
    <location>
        <position position="66"/>
    </location>
    <ligand>
        <name>substrate</name>
    </ligand>
</feature>
<accession>A0A132HN18</accession>